<sequence length="250" mass="28050">MQTTTTMASEAIMENCFEQEQVDETQALAGLFGFLARCLEEEADAALIDLIRGELRGPLAAAGLGFDEDFYHTPTATLVEALAEEYTGLFVAPGCVSPYASVVETGCMFKEPADRAAAAYRHAGLDYRNRLSGEFPDHIGTMLGFYAFLAEAEATARLAGDNERAEQYRTQRETFLLEQLAELAPGWCRRAAEAALLPFYKRLLEMAEQALWSELEQRVERRRLRELAELNRREPKRLDYDADFRKASGL</sequence>
<dbReference type="EMBL" id="PKUN01000003">
    <property type="protein sequence ID" value="PLX62812.1"/>
    <property type="molecule type" value="Genomic_DNA"/>
</dbReference>
<dbReference type="PANTHER" id="PTHR34227:SF1">
    <property type="entry name" value="DIMETHYL SULFOXIDE REDUCTASE CHAPERONE-RELATED"/>
    <property type="match status" value="1"/>
</dbReference>
<dbReference type="AlphaFoldDB" id="A0A2N6CZM3"/>
<evidence type="ECO:0000256" key="1">
    <source>
        <dbReference type="ARBA" id="ARBA00023186"/>
    </source>
</evidence>
<name>A0A2N6CZM3_9GAMM</name>
<proteinExistence type="predicted"/>
<organism evidence="2 3">
    <name type="scientific">Sedimenticola selenatireducens</name>
    <dbReference type="NCBI Taxonomy" id="191960"/>
    <lineage>
        <taxon>Bacteria</taxon>
        <taxon>Pseudomonadati</taxon>
        <taxon>Pseudomonadota</taxon>
        <taxon>Gammaproteobacteria</taxon>
        <taxon>Chromatiales</taxon>
        <taxon>Sedimenticolaceae</taxon>
        <taxon>Sedimenticola</taxon>
    </lineage>
</organism>
<dbReference type="Pfam" id="PF02613">
    <property type="entry name" value="Nitrate_red_del"/>
    <property type="match status" value="1"/>
</dbReference>
<comment type="caution">
    <text evidence="2">The sequence shown here is derived from an EMBL/GenBank/DDBJ whole genome shotgun (WGS) entry which is preliminary data.</text>
</comment>
<reference evidence="2 3" key="1">
    <citation type="submission" date="2017-11" db="EMBL/GenBank/DDBJ databases">
        <title>Genome-resolved metagenomics identifies genetic mobility, metabolic interactions, and unexpected diversity in perchlorate-reducing communities.</title>
        <authorList>
            <person name="Barnum T.P."/>
            <person name="Figueroa I.A."/>
            <person name="Carlstrom C.I."/>
            <person name="Lucas L.N."/>
            <person name="Engelbrektson A.L."/>
            <person name="Coates J.D."/>
        </authorList>
    </citation>
    <scope>NUCLEOTIDE SEQUENCE [LARGE SCALE GENOMIC DNA]</scope>
    <source>
        <strain evidence="2">BM301</strain>
    </source>
</reference>
<dbReference type="PANTHER" id="PTHR34227">
    <property type="entry name" value="CHAPERONE PROTEIN YCDY"/>
    <property type="match status" value="1"/>
</dbReference>
<evidence type="ECO:0008006" key="4">
    <source>
        <dbReference type="Google" id="ProtNLM"/>
    </source>
</evidence>
<evidence type="ECO:0000313" key="3">
    <source>
        <dbReference type="Proteomes" id="UP000235015"/>
    </source>
</evidence>
<dbReference type="Proteomes" id="UP000235015">
    <property type="component" value="Unassembled WGS sequence"/>
</dbReference>
<gene>
    <name evidence="2" type="ORF">C0630_04360</name>
</gene>
<dbReference type="InterPro" id="IPR050289">
    <property type="entry name" value="TorD/DmsD_chaperones"/>
</dbReference>
<protein>
    <recommendedName>
        <fullName evidence="4">Molecular chaperone TorD</fullName>
    </recommendedName>
</protein>
<keyword evidence="1" id="KW-0143">Chaperone</keyword>
<accession>A0A2N6CZM3</accession>
<dbReference type="RefSeq" id="WP_273438008.1">
    <property type="nucleotide sequence ID" value="NZ_PKUN01000003.1"/>
</dbReference>
<dbReference type="SUPFAM" id="SSF89155">
    <property type="entry name" value="TorD-like"/>
    <property type="match status" value="1"/>
</dbReference>
<dbReference type="STRING" id="1111735.GCA_000428045_03988"/>
<evidence type="ECO:0000313" key="2">
    <source>
        <dbReference type="EMBL" id="PLX62812.1"/>
    </source>
</evidence>
<dbReference type="InterPro" id="IPR036411">
    <property type="entry name" value="TorD-like_sf"/>
</dbReference>
<dbReference type="Gene3D" id="1.10.3480.10">
    <property type="entry name" value="TorD-like"/>
    <property type="match status" value="1"/>
</dbReference>
<dbReference type="InterPro" id="IPR020945">
    <property type="entry name" value="DMSO/NO3_reduct_chaperone"/>
</dbReference>